<dbReference type="EMBL" id="JACJRF010000025">
    <property type="protein sequence ID" value="MBD2345483.1"/>
    <property type="molecule type" value="Genomic_DNA"/>
</dbReference>
<feature type="domain" description="Glycosyltransferase subfamily 4-like N-terminal" evidence="1">
    <location>
        <begin position="23"/>
        <end position="202"/>
    </location>
</feature>
<dbReference type="RefSeq" id="WP_190407917.1">
    <property type="nucleotide sequence ID" value="NZ_JACJRF010000025.1"/>
</dbReference>
<comment type="caution">
    <text evidence="2">The sequence shown here is derived from an EMBL/GenBank/DDBJ whole genome shotgun (WGS) entry which is preliminary data.</text>
</comment>
<sequence length="408" mass="45187">MKQQRVCLVSPGHVASNPRLVKEANALHEAGFQVRVVAGDYMTAIRPLDETILSQAPWAWFQVGLGSRPIYLVRRLWQDVARRITKTGWIPHISIAIWTHSSVSFQLAKAAAAEPADLYIAHNLAALPAAAIAAQRHQARLGFDAEDFHTGELPDTPEYQAEIAVRDRIERTFLPRCHHLTAASPGIAAAYAKRYGVEMQPILNVCPLSEAPTSPCERKASEPSLYWFSQTIGPGRGIEAIIQAMGQMQTRVQLHLRGLLAAGYSEQIMELGQKMGVSDRLHLLPPAPPAEMVRLAASHDLGLCLELTQPLNRAICLTNKIFTYILAGLPILMSKTPAQEEIYEKLTAAALLVNIDEPAVIAIALDKWFSDPEKLHLARAKAWELGRKIYNWDTEKQNFLISIKSALK</sequence>
<dbReference type="Gene3D" id="3.40.50.2000">
    <property type="entry name" value="Glycogen Phosphorylase B"/>
    <property type="match status" value="2"/>
</dbReference>
<dbReference type="Pfam" id="PF13579">
    <property type="entry name" value="Glyco_trans_4_4"/>
    <property type="match status" value="1"/>
</dbReference>
<accession>A0ABR8CSZ2</accession>
<gene>
    <name evidence="2" type="ORF">H6G18_15200</name>
</gene>
<dbReference type="InterPro" id="IPR028098">
    <property type="entry name" value="Glyco_trans_4-like_N"/>
</dbReference>
<reference evidence="2 3" key="1">
    <citation type="journal article" date="2020" name="ISME J.">
        <title>Comparative genomics reveals insights into cyanobacterial evolution and habitat adaptation.</title>
        <authorList>
            <person name="Chen M.Y."/>
            <person name="Teng W.K."/>
            <person name="Zhao L."/>
            <person name="Hu C.X."/>
            <person name="Zhou Y.K."/>
            <person name="Han B.P."/>
            <person name="Song L.R."/>
            <person name="Shu W.S."/>
        </authorList>
    </citation>
    <scope>NUCLEOTIDE SEQUENCE [LARGE SCALE GENOMIC DNA]</scope>
    <source>
        <strain evidence="2 3">FACHB-260</strain>
    </source>
</reference>
<evidence type="ECO:0000259" key="1">
    <source>
        <dbReference type="Pfam" id="PF13579"/>
    </source>
</evidence>
<evidence type="ECO:0000313" key="3">
    <source>
        <dbReference type="Proteomes" id="UP000607281"/>
    </source>
</evidence>
<evidence type="ECO:0000313" key="2">
    <source>
        <dbReference type="EMBL" id="MBD2345483.1"/>
    </source>
</evidence>
<keyword evidence="3" id="KW-1185">Reference proteome</keyword>
<dbReference type="SUPFAM" id="SSF53756">
    <property type="entry name" value="UDP-Glycosyltransferase/glycogen phosphorylase"/>
    <property type="match status" value="1"/>
</dbReference>
<proteinExistence type="predicted"/>
<organism evidence="2 3">
    <name type="scientific">Anabaena subtropica FACHB-260</name>
    <dbReference type="NCBI Taxonomy" id="2692884"/>
    <lineage>
        <taxon>Bacteria</taxon>
        <taxon>Bacillati</taxon>
        <taxon>Cyanobacteriota</taxon>
        <taxon>Cyanophyceae</taxon>
        <taxon>Nostocales</taxon>
        <taxon>Nostocaceae</taxon>
        <taxon>Anabaena</taxon>
    </lineage>
</organism>
<protein>
    <submittedName>
        <fullName evidence="2">Glycosyltransferase</fullName>
    </submittedName>
</protein>
<name>A0ABR8CSZ2_9NOST</name>
<dbReference type="Proteomes" id="UP000607281">
    <property type="component" value="Unassembled WGS sequence"/>
</dbReference>